<reference evidence="2" key="1">
    <citation type="submission" date="2020-10" db="EMBL/GenBank/DDBJ databases">
        <authorList>
            <person name="Gilroy R."/>
        </authorList>
    </citation>
    <scope>NUCLEOTIDE SEQUENCE</scope>
    <source>
        <strain evidence="2">USAMLcec3-3695</strain>
    </source>
</reference>
<proteinExistence type="predicted"/>
<evidence type="ECO:0000313" key="3">
    <source>
        <dbReference type="Proteomes" id="UP000824109"/>
    </source>
</evidence>
<keyword evidence="1" id="KW-1133">Transmembrane helix</keyword>
<keyword evidence="1" id="KW-0472">Membrane</keyword>
<keyword evidence="1" id="KW-0812">Transmembrane</keyword>
<dbReference type="Proteomes" id="UP000824109">
    <property type="component" value="Unassembled WGS sequence"/>
</dbReference>
<evidence type="ECO:0000256" key="1">
    <source>
        <dbReference type="SAM" id="Phobius"/>
    </source>
</evidence>
<evidence type="ECO:0000313" key="2">
    <source>
        <dbReference type="EMBL" id="HIU56378.1"/>
    </source>
</evidence>
<feature type="transmembrane region" description="Helical" evidence="1">
    <location>
        <begin position="6"/>
        <end position="25"/>
    </location>
</feature>
<comment type="caution">
    <text evidence="2">The sequence shown here is derived from an EMBL/GenBank/DDBJ whole genome shotgun (WGS) entry which is preliminary data.</text>
</comment>
<sequence length="79" mass="9274">MYIFTYALVILTIVSGMIYGIRLALRSFRSRRVRCIYCPLYCENDTEFELRRLLHLYPSAELYAPHSRAAALLPRVKCD</sequence>
<dbReference type="EMBL" id="DVNB01000013">
    <property type="protein sequence ID" value="HIU56378.1"/>
    <property type="molecule type" value="Genomic_DNA"/>
</dbReference>
<name>A0A9D1SE77_9FIRM</name>
<dbReference type="AlphaFoldDB" id="A0A9D1SE77"/>
<reference evidence="2" key="2">
    <citation type="journal article" date="2021" name="PeerJ">
        <title>Extensive microbial diversity within the chicken gut microbiome revealed by metagenomics and culture.</title>
        <authorList>
            <person name="Gilroy R."/>
            <person name="Ravi A."/>
            <person name="Getino M."/>
            <person name="Pursley I."/>
            <person name="Horton D.L."/>
            <person name="Alikhan N.F."/>
            <person name="Baker D."/>
            <person name="Gharbi K."/>
            <person name="Hall N."/>
            <person name="Watson M."/>
            <person name="Adriaenssens E.M."/>
            <person name="Foster-Nyarko E."/>
            <person name="Jarju S."/>
            <person name="Secka A."/>
            <person name="Antonio M."/>
            <person name="Oren A."/>
            <person name="Chaudhuri R.R."/>
            <person name="La Ragione R."/>
            <person name="Hildebrand F."/>
            <person name="Pallen M.J."/>
        </authorList>
    </citation>
    <scope>NUCLEOTIDE SEQUENCE</scope>
    <source>
        <strain evidence="2">USAMLcec3-3695</strain>
    </source>
</reference>
<protein>
    <submittedName>
        <fullName evidence="2">Uncharacterized protein</fullName>
    </submittedName>
</protein>
<accession>A0A9D1SE77</accession>
<gene>
    <name evidence="2" type="ORF">IAA61_01030</name>
</gene>
<organism evidence="2 3">
    <name type="scientific">Candidatus Ornithomonoglobus merdipullorum</name>
    <dbReference type="NCBI Taxonomy" id="2840895"/>
    <lineage>
        <taxon>Bacteria</taxon>
        <taxon>Bacillati</taxon>
        <taxon>Bacillota</taxon>
        <taxon>Clostridia</taxon>
        <taxon>Candidatus Ornithomonoglobus</taxon>
    </lineage>
</organism>